<dbReference type="GO" id="GO:0032259">
    <property type="term" value="P:methylation"/>
    <property type="evidence" value="ECO:0007669"/>
    <property type="project" value="UniProtKB-KW"/>
</dbReference>
<dbReference type="PROSITE" id="PS50972">
    <property type="entry name" value="PTERIN_BINDING"/>
    <property type="match status" value="1"/>
</dbReference>
<dbReference type="STRING" id="1121400.SAMN02746065_106153"/>
<dbReference type="NCBIfam" id="NF005719">
    <property type="entry name" value="PRK07535.1"/>
    <property type="match status" value="1"/>
</dbReference>
<evidence type="ECO:0000256" key="3">
    <source>
        <dbReference type="ARBA" id="ARBA00022628"/>
    </source>
</evidence>
<evidence type="ECO:0000256" key="5">
    <source>
        <dbReference type="ARBA" id="ARBA00022723"/>
    </source>
</evidence>
<evidence type="ECO:0000256" key="6">
    <source>
        <dbReference type="ARBA" id="ARBA00023285"/>
    </source>
</evidence>
<reference evidence="8 9" key="1">
    <citation type="submission" date="2017-04" db="EMBL/GenBank/DDBJ databases">
        <authorList>
            <person name="Afonso C.L."/>
            <person name="Miller P.J."/>
            <person name="Scott M.A."/>
            <person name="Spackman E."/>
            <person name="Goraichik I."/>
            <person name="Dimitrov K.M."/>
            <person name="Suarez D.L."/>
            <person name="Swayne D.E."/>
        </authorList>
    </citation>
    <scope>NUCLEOTIDE SEQUENCE [LARGE SCALE GENOMIC DNA]</scope>
    <source>
        <strain evidence="8 9">DSM 3385</strain>
    </source>
</reference>
<keyword evidence="2 8" id="KW-0489">Methyltransferase</keyword>
<protein>
    <submittedName>
        <fullName evidence="8">5-methyltetrahydrofolate--homocysteine methyltransferase</fullName>
    </submittedName>
</protein>
<dbReference type="GO" id="GO:0046653">
    <property type="term" value="P:tetrahydrofolate metabolic process"/>
    <property type="evidence" value="ECO:0007669"/>
    <property type="project" value="TreeGrafter"/>
</dbReference>
<dbReference type="RefSeq" id="WP_084068131.1">
    <property type="nucleotide sequence ID" value="NZ_FWXY01000006.1"/>
</dbReference>
<dbReference type="Gene3D" id="3.20.20.20">
    <property type="entry name" value="Dihydropteroate synthase-like"/>
    <property type="match status" value="1"/>
</dbReference>
<keyword evidence="3" id="KW-0846">Cobalamin</keyword>
<dbReference type="GO" id="GO:0031419">
    <property type="term" value="F:cobalamin binding"/>
    <property type="evidence" value="ECO:0007669"/>
    <property type="project" value="UniProtKB-KW"/>
</dbReference>
<evidence type="ECO:0000313" key="8">
    <source>
        <dbReference type="EMBL" id="SMC65725.1"/>
    </source>
</evidence>
<gene>
    <name evidence="8" type="ORF">SAMN02746065_106153</name>
</gene>
<dbReference type="InterPro" id="IPR011005">
    <property type="entry name" value="Dihydropteroate_synth-like_sf"/>
</dbReference>
<proteinExistence type="inferred from homology"/>
<keyword evidence="6" id="KW-0170">Cobalt</keyword>
<dbReference type="InterPro" id="IPR000489">
    <property type="entry name" value="Pterin-binding_dom"/>
</dbReference>
<dbReference type="EMBL" id="FWXY01000006">
    <property type="protein sequence ID" value="SMC65725.1"/>
    <property type="molecule type" value="Genomic_DNA"/>
</dbReference>
<evidence type="ECO:0000256" key="2">
    <source>
        <dbReference type="ARBA" id="ARBA00022603"/>
    </source>
</evidence>
<keyword evidence="4 8" id="KW-0808">Transferase</keyword>
<dbReference type="GO" id="GO:0008705">
    <property type="term" value="F:methionine synthase activity"/>
    <property type="evidence" value="ECO:0007669"/>
    <property type="project" value="TreeGrafter"/>
</dbReference>
<dbReference type="GO" id="GO:0046872">
    <property type="term" value="F:metal ion binding"/>
    <property type="evidence" value="ECO:0007669"/>
    <property type="project" value="UniProtKB-KW"/>
</dbReference>
<organism evidence="8 9">
    <name type="scientific">Desulfocicer vacuolatum DSM 3385</name>
    <dbReference type="NCBI Taxonomy" id="1121400"/>
    <lineage>
        <taxon>Bacteria</taxon>
        <taxon>Pseudomonadati</taxon>
        <taxon>Thermodesulfobacteriota</taxon>
        <taxon>Desulfobacteria</taxon>
        <taxon>Desulfobacterales</taxon>
        <taxon>Desulfobacteraceae</taxon>
        <taxon>Desulfocicer</taxon>
    </lineage>
</organism>
<dbReference type="OrthoDB" id="9803687at2"/>
<dbReference type="GO" id="GO:0050667">
    <property type="term" value="P:homocysteine metabolic process"/>
    <property type="evidence" value="ECO:0007669"/>
    <property type="project" value="TreeGrafter"/>
</dbReference>
<keyword evidence="9" id="KW-1185">Reference proteome</keyword>
<dbReference type="SUPFAM" id="SSF51717">
    <property type="entry name" value="Dihydropteroate synthetase-like"/>
    <property type="match status" value="1"/>
</dbReference>
<feature type="domain" description="Pterin-binding" evidence="7">
    <location>
        <begin position="2"/>
        <end position="260"/>
    </location>
</feature>
<dbReference type="PANTHER" id="PTHR45833:SF1">
    <property type="entry name" value="METHIONINE SYNTHASE"/>
    <property type="match status" value="1"/>
</dbReference>
<evidence type="ECO:0000256" key="1">
    <source>
        <dbReference type="ARBA" id="ARBA00010398"/>
    </source>
</evidence>
<dbReference type="GO" id="GO:0005829">
    <property type="term" value="C:cytosol"/>
    <property type="evidence" value="ECO:0007669"/>
    <property type="project" value="TreeGrafter"/>
</dbReference>
<accession>A0A1W2AYC6</accession>
<dbReference type="AlphaFoldDB" id="A0A1W2AYC6"/>
<dbReference type="PANTHER" id="PTHR45833">
    <property type="entry name" value="METHIONINE SYNTHASE"/>
    <property type="match status" value="1"/>
</dbReference>
<comment type="similarity">
    <text evidence="1">Belongs to the vitamin-B12 dependent methionine synthase family.</text>
</comment>
<evidence type="ECO:0000313" key="9">
    <source>
        <dbReference type="Proteomes" id="UP000192418"/>
    </source>
</evidence>
<dbReference type="Proteomes" id="UP000192418">
    <property type="component" value="Unassembled WGS sequence"/>
</dbReference>
<evidence type="ECO:0000256" key="4">
    <source>
        <dbReference type="ARBA" id="ARBA00022679"/>
    </source>
</evidence>
<dbReference type="InterPro" id="IPR050554">
    <property type="entry name" value="Met_Synthase/Corrinoid"/>
</dbReference>
<name>A0A1W2AYC6_9BACT</name>
<evidence type="ECO:0000259" key="7">
    <source>
        <dbReference type="PROSITE" id="PS50972"/>
    </source>
</evidence>
<keyword evidence="5" id="KW-0479">Metal-binding</keyword>
<dbReference type="Pfam" id="PF00809">
    <property type="entry name" value="Pterin_bind"/>
    <property type="match status" value="1"/>
</dbReference>
<sequence length="266" mass="29001">MFEVIGERINTSRKLVQAAVAERDAEYIINDVKKQLEAGANFIDVNAGARIGHETEDMKWLLDTIQPISTVPLTLDSPDPAVLEMAFAMVEKTPMINSISLEKDRFEAMIPFLTGKECKVIALCMDDNGMPESADDIVARATTLVEELNKIGIPTNAIYIDPLVQPISTDSNKGVMVLDAVRAIKAKYPEVHITGGLSNISYGLPQRHVINRTFVTLMMDAGMDSAIIDPLDAKIMASIKTADMLLGNDQFCGNYLKGVRSGAIVS</sequence>